<evidence type="ECO:0000313" key="9">
    <source>
        <dbReference type="EMBL" id="KAL0203348.1"/>
    </source>
</evidence>
<comment type="similarity">
    <text evidence="2 8">Belongs to the V-ATPase 116 kDa subunit family.</text>
</comment>
<keyword evidence="4 8" id="KW-0812">Transmembrane</keyword>
<evidence type="ECO:0000256" key="6">
    <source>
        <dbReference type="ARBA" id="ARBA00023065"/>
    </source>
</evidence>
<dbReference type="PANTHER" id="PTHR11629:SF21">
    <property type="entry name" value="V-TYPE PROTON ATPASE 116 KDA SUBUNIT A 3"/>
    <property type="match status" value="1"/>
</dbReference>
<name>A0ABD0RXS2_CIRMR</name>
<keyword evidence="6 8" id="KW-0406">Ion transport</keyword>
<proteinExistence type="inferred from homology"/>
<comment type="caution">
    <text evidence="9">The sequence shown here is derived from an EMBL/GenBank/DDBJ whole genome shotgun (WGS) entry which is preliminary data.</text>
</comment>
<dbReference type="AlphaFoldDB" id="A0ABD0RXS2"/>
<dbReference type="EMBL" id="JAMKFB020000001">
    <property type="protein sequence ID" value="KAL0203348.1"/>
    <property type="molecule type" value="Genomic_DNA"/>
</dbReference>
<gene>
    <name evidence="9" type="ORF">M9458_001366</name>
</gene>
<evidence type="ECO:0000256" key="5">
    <source>
        <dbReference type="ARBA" id="ARBA00022989"/>
    </source>
</evidence>
<sequence>DMSSMFLVLIPELVFMLCLFGYLVFMVVFKWIAFGPQDSDRAPSILIHFIDMFVFAENPDNPPLYPGQ</sequence>
<dbReference type="Pfam" id="PF01496">
    <property type="entry name" value="V_ATPase_I"/>
    <property type="match status" value="1"/>
</dbReference>
<evidence type="ECO:0000256" key="2">
    <source>
        <dbReference type="ARBA" id="ARBA00009904"/>
    </source>
</evidence>
<evidence type="ECO:0000256" key="3">
    <source>
        <dbReference type="ARBA" id="ARBA00022448"/>
    </source>
</evidence>
<dbReference type="Proteomes" id="UP001529510">
    <property type="component" value="Unassembled WGS sequence"/>
</dbReference>
<reference evidence="9 10" key="1">
    <citation type="submission" date="2024-05" db="EMBL/GenBank/DDBJ databases">
        <title>Genome sequencing and assembly of Indian major carp, Cirrhinus mrigala (Hamilton, 1822).</title>
        <authorList>
            <person name="Mohindra V."/>
            <person name="Chowdhury L.M."/>
            <person name="Lal K."/>
            <person name="Jena J.K."/>
        </authorList>
    </citation>
    <scope>NUCLEOTIDE SEQUENCE [LARGE SCALE GENOMIC DNA]</scope>
    <source>
        <strain evidence="9">CM1030</strain>
        <tissue evidence="9">Blood</tissue>
    </source>
</reference>
<accession>A0ABD0RXS2</accession>
<evidence type="ECO:0000256" key="4">
    <source>
        <dbReference type="ARBA" id="ARBA00022692"/>
    </source>
</evidence>
<evidence type="ECO:0000256" key="8">
    <source>
        <dbReference type="RuleBase" id="RU361189"/>
    </source>
</evidence>
<evidence type="ECO:0000313" key="10">
    <source>
        <dbReference type="Proteomes" id="UP001529510"/>
    </source>
</evidence>
<feature type="non-terminal residue" evidence="9">
    <location>
        <position position="1"/>
    </location>
</feature>
<evidence type="ECO:0000256" key="1">
    <source>
        <dbReference type="ARBA" id="ARBA00004141"/>
    </source>
</evidence>
<feature type="non-terminal residue" evidence="9">
    <location>
        <position position="68"/>
    </location>
</feature>
<keyword evidence="3 8" id="KW-0813">Transport</keyword>
<keyword evidence="5 8" id="KW-1133">Transmembrane helix</keyword>
<keyword evidence="7 8" id="KW-0472">Membrane</keyword>
<dbReference type="GO" id="GO:1902600">
    <property type="term" value="P:proton transmembrane transport"/>
    <property type="evidence" value="ECO:0007669"/>
    <property type="project" value="UniProtKB-KW"/>
</dbReference>
<dbReference type="PANTHER" id="PTHR11629">
    <property type="entry name" value="VACUOLAR PROTON ATPASES"/>
    <property type="match status" value="1"/>
</dbReference>
<dbReference type="InterPro" id="IPR002490">
    <property type="entry name" value="V-ATPase_116kDa_su"/>
</dbReference>
<organism evidence="9 10">
    <name type="scientific">Cirrhinus mrigala</name>
    <name type="common">Mrigala</name>
    <dbReference type="NCBI Taxonomy" id="683832"/>
    <lineage>
        <taxon>Eukaryota</taxon>
        <taxon>Metazoa</taxon>
        <taxon>Chordata</taxon>
        <taxon>Craniata</taxon>
        <taxon>Vertebrata</taxon>
        <taxon>Euteleostomi</taxon>
        <taxon>Actinopterygii</taxon>
        <taxon>Neopterygii</taxon>
        <taxon>Teleostei</taxon>
        <taxon>Ostariophysi</taxon>
        <taxon>Cypriniformes</taxon>
        <taxon>Cyprinidae</taxon>
        <taxon>Labeoninae</taxon>
        <taxon>Labeonini</taxon>
        <taxon>Cirrhinus</taxon>
    </lineage>
</organism>
<evidence type="ECO:0000256" key="7">
    <source>
        <dbReference type="ARBA" id="ARBA00023136"/>
    </source>
</evidence>
<dbReference type="GO" id="GO:0016020">
    <property type="term" value="C:membrane"/>
    <property type="evidence" value="ECO:0007669"/>
    <property type="project" value="UniProtKB-SubCell"/>
</dbReference>
<keyword evidence="8" id="KW-0375">Hydrogen ion transport</keyword>
<comment type="function">
    <text evidence="8">Essential component of the vacuolar proton pump (V-ATPase), a multimeric enzyme that catalyzes the translocation of protons across the membranes. Required for assembly and activity of the V-ATPase.</text>
</comment>
<keyword evidence="10" id="KW-1185">Reference proteome</keyword>
<feature type="transmembrane region" description="Helical" evidence="8">
    <location>
        <begin position="6"/>
        <end position="29"/>
    </location>
</feature>
<protein>
    <recommendedName>
        <fullName evidence="8">V-type proton ATPase subunit a</fullName>
    </recommendedName>
</protein>
<comment type="caution">
    <text evidence="8">Lacks conserved residue(s) required for the propagation of feature annotation.</text>
</comment>
<comment type="subcellular location">
    <subcellularLocation>
        <location evidence="1">Membrane</location>
        <topology evidence="1">Multi-pass membrane protein</topology>
    </subcellularLocation>
</comment>